<dbReference type="GeneID" id="18563795"/>
<organism evidence="1 2">
    <name type="scientific">Bacillus phage G</name>
    <dbReference type="NCBI Taxonomy" id="2884420"/>
    <lineage>
        <taxon>Viruses</taxon>
        <taxon>Duplodnaviria</taxon>
        <taxon>Heunggongvirae</taxon>
        <taxon>Uroviricota</taxon>
        <taxon>Caudoviricetes</taxon>
        <taxon>Donellivirus</taxon>
        <taxon>Donellivirus gee</taxon>
    </lineage>
</organism>
<dbReference type="Proteomes" id="UP000009273">
    <property type="component" value="Segment"/>
</dbReference>
<sequence length="118" mass="13887">MKVLNYESISQIHALTSKLYHWHKSLWGTNRKLYNKLKHLKSDIYDLYQSTYYNAISGNEMTVEKGIRVLGELKSLTIIIDFEYTDSLIEELKEKAEVLLVTIQMMEHENSVFDNLMP</sequence>
<keyword evidence="2" id="KW-1185">Reference proteome</keyword>
<accession>G3MAW5</accession>
<name>G3MAW5_9CAUD</name>
<gene>
    <name evidence="1" type="primary">585</name>
    <name evidence="1" type="ORF">G_585</name>
</gene>
<evidence type="ECO:0000313" key="1">
    <source>
        <dbReference type="EMBL" id="AEO93830.1"/>
    </source>
</evidence>
<dbReference type="RefSeq" id="YP_009015877.1">
    <property type="nucleotide sequence ID" value="NC_023719.1"/>
</dbReference>
<dbReference type="KEGG" id="vg:18563795"/>
<evidence type="ECO:0000313" key="2">
    <source>
        <dbReference type="Proteomes" id="UP000009273"/>
    </source>
</evidence>
<reference evidence="1 2" key="1">
    <citation type="submission" date="2011-09" db="EMBL/GenBank/DDBJ databases">
        <authorList>
            <person name="Pope W.H."/>
            <person name="Pedulla M.L."/>
            <person name="Ford M.E."/>
            <person name="Peebles C.L."/>
            <person name="Hatfull G.H."/>
            <person name="Hendrix R.W."/>
        </authorList>
    </citation>
    <scope>NUCLEOTIDE SEQUENCE [LARGE SCALE GENOMIC DNA]</scope>
    <source>
        <strain evidence="1">G</strain>
    </source>
</reference>
<protein>
    <submittedName>
        <fullName evidence="1">Gp585</fullName>
    </submittedName>
</protein>
<proteinExistence type="predicted"/>
<dbReference type="EMBL" id="JN638751">
    <property type="protein sequence ID" value="AEO93830.1"/>
    <property type="molecule type" value="Genomic_DNA"/>
</dbReference>